<name>A0AAJ6CTS4_AERCA</name>
<dbReference type="EMBL" id="CP120943">
    <property type="protein sequence ID" value="WFG00176.1"/>
    <property type="molecule type" value="Genomic_DNA"/>
</dbReference>
<dbReference type="AlphaFoldDB" id="A0AAJ6CTS4"/>
<keyword evidence="1" id="KW-0614">Plasmid</keyword>
<reference evidence="1" key="1">
    <citation type="submission" date="2023-03" db="EMBL/GenBank/DDBJ databases">
        <title>Aeromonas caviae strain AC1520.</title>
        <authorList>
            <person name="Xie T."/>
            <person name="Zhang Q."/>
            <person name="Deng J."/>
            <person name="Li X."/>
        </authorList>
    </citation>
    <scope>NUCLEOTIDE SEQUENCE</scope>
    <source>
        <strain evidence="1">AC1520</strain>
        <plasmid evidence="1">pAC1520</plasmid>
    </source>
</reference>
<accession>A0AAJ6CTS4</accession>
<protein>
    <submittedName>
        <fullName evidence="1">Uncharacterized protein</fullName>
    </submittedName>
</protein>
<gene>
    <name evidence="1" type="ORF">P5S46_22025</name>
</gene>
<dbReference type="RefSeq" id="WP_128341355.1">
    <property type="nucleotide sequence ID" value="NZ_CAWOMG010000111.1"/>
</dbReference>
<evidence type="ECO:0000313" key="2">
    <source>
        <dbReference type="Proteomes" id="UP001218423"/>
    </source>
</evidence>
<evidence type="ECO:0000313" key="1">
    <source>
        <dbReference type="EMBL" id="WFG00176.1"/>
    </source>
</evidence>
<dbReference type="Proteomes" id="UP001218423">
    <property type="component" value="Plasmid pAC1520"/>
</dbReference>
<organism evidence="1 2">
    <name type="scientific">Aeromonas caviae</name>
    <name type="common">Aeromonas punctata</name>
    <dbReference type="NCBI Taxonomy" id="648"/>
    <lineage>
        <taxon>Bacteria</taxon>
        <taxon>Pseudomonadati</taxon>
        <taxon>Pseudomonadota</taxon>
        <taxon>Gammaproteobacteria</taxon>
        <taxon>Aeromonadales</taxon>
        <taxon>Aeromonadaceae</taxon>
        <taxon>Aeromonas</taxon>
    </lineage>
</organism>
<geneLocation type="plasmid" evidence="1 2">
    <name>pAC1520</name>
</geneLocation>
<sequence length="107" mass="11943">MPKTTDKPSKQLPQTAEDYEAIFKRAKSEKTLDIMYEGACNNAHRHLTGQVKTQALINIEVALDRCQQAFDTTQLGVTRKLNHAINSAPTLSKYDPAEELRKALSGQ</sequence>
<proteinExistence type="predicted"/>